<dbReference type="AlphaFoldDB" id="A0A8H7RBH5"/>
<keyword evidence="2" id="KW-1185">Reference proteome</keyword>
<name>A0A8H7RBH5_9FUNG</name>
<proteinExistence type="predicted"/>
<evidence type="ECO:0000313" key="1">
    <source>
        <dbReference type="EMBL" id="KAG2208091.1"/>
    </source>
</evidence>
<dbReference type="OrthoDB" id="2285782at2759"/>
<dbReference type="EMBL" id="JAEPRD010000021">
    <property type="protein sequence ID" value="KAG2208091.1"/>
    <property type="molecule type" value="Genomic_DNA"/>
</dbReference>
<comment type="caution">
    <text evidence="1">The sequence shown here is derived from an EMBL/GenBank/DDBJ whole genome shotgun (WGS) entry which is preliminary data.</text>
</comment>
<evidence type="ECO:0000313" key="2">
    <source>
        <dbReference type="Proteomes" id="UP000603453"/>
    </source>
</evidence>
<dbReference type="Proteomes" id="UP000603453">
    <property type="component" value="Unassembled WGS sequence"/>
</dbReference>
<organism evidence="1 2">
    <name type="scientific">Mucor saturninus</name>
    <dbReference type="NCBI Taxonomy" id="64648"/>
    <lineage>
        <taxon>Eukaryota</taxon>
        <taxon>Fungi</taxon>
        <taxon>Fungi incertae sedis</taxon>
        <taxon>Mucoromycota</taxon>
        <taxon>Mucoromycotina</taxon>
        <taxon>Mucoromycetes</taxon>
        <taxon>Mucorales</taxon>
        <taxon>Mucorineae</taxon>
        <taxon>Mucoraceae</taxon>
        <taxon>Mucor</taxon>
    </lineage>
</organism>
<sequence length="218" mass="24754">MSSWIGDGKGSWIGDGKGSWFGDGDGSWIDDCEDGVLNYDFAEFPYKIWSHLIHKSIDIDAKHLANIISYTLTDFHCNCKQPMVFNSNHERTPFVKYVIRMLKYLFKETGLLDFSWCEKLVENQKYAQIVKVDYDTTSTDRKYADGLGKTNSPEVLFIESSSGLLQENISHTLEDTLELLVECNGALCYILGHFKNSRLKTALKKTAFGVQVIKDTPL</sequence>
<accession>A0A8H7RBH5</accession>
<protein>
    <submittedName>
        <fullName evidence="1">Uncharacterized protein</fullName>
    </submittedName>
</protein>
<reference evidence="1" key="1">
    <citation type="submission" date="2020-12" db="EMBL/GenBank/DDBJ databases">
        <title>Metabolic potential, ecology and presence of endohyphal bacteria is reflected in genomic diversity of Mucoromycotina.</title>
        <authorList>
            <person name="Muszewska A."/>
            <person name="Okrasinska A."/>
            <person name="Steczkiewicz K."/>
            <person name="Drgas O."/>
            <person name="Orlowska M."/>
            <person name="Perlinska-Lenart U."/>
            <person name="Aleksandrzak-Piekarczyk T."/>
            <person name="Szatraj K."/>
            <person name="Zielenkiewicz U."/>
            <person name="Pilsyk S."/>
            <person name="Malc E."/>
            <person name="Mieczkowski P."/>
            <person name="Kruszewska J.S."/>
            <person name="Biernat P."/>
            <person name="Pawlowska J."/>
        </authorList>
    </citation>
    <scope>NUCLEOTIDE SEQUENCE</scope>
    <source>
        <strain evidence="1">WA0000017839</strain>
    </source>
</reference>
<gene>
    <name evidence="1" type="ORF">INT47_010453</name>
</gene>